<evidence type="ECO:0000313" key="9">
    <source>
        <dbReference type="EMBL" id="MBC2651585.1"/>
    </source>
</evidence>
<dbReference type="AlphaFoldDB" id="A0A7X1F743"/>
<name>A0A7X1F743_9SPHN</name>
<proteinExistence type="inferred from homology"/>
<evidence type="ECO:0000256" key="1">
    <source>
        <dbReference type="ARBA" id="ARBA00022670"/>
    </source>
</evidence>
<keyword evidence="10" id="KW-1185">Reference proteome</keyword>
<dbReference type="Pfam" id="PF01435">
    <property type="entry name" value="Peptidase_M48"/>
    <property type="match status" value="1"/>
</dbReference>
<evidence type="ECO:0000256" key="7">
    <source>
        <dbReference type="SAM" id="Phobius"/>
    </source>
</evidence>
<accession>A0A7X1F743</accession>
<comment type="cofactor">
    <cofactor evidence="6">
        <name>Zn(2+)</name>
        <dbReference type="ChEBI" id="CHEBI:29105"/>
    </cofactor>
    <text evidence="6">Binds 1 zinc ion per subunit.</text>
</comment>
<dbReference type="GO" id="GO:0046872">
    <property type="term" value="F:metal ion binding"/>
    <property type="evidence" value="ECO:0007669"/>
    <property type="project" value="UniProtKB-KW"/>
</dbReference>
<evidence type="ECO:0000259" key="8">
    <source>
        <dbReference type="Pfam" id="PF01435"/>
    </source>
</evidence>
<gene>
    <name evidence="9" type="ORF">H7F49_07705</name>
</gene>
<dbReference type="Gene3D" id="3.30.2010.10">
    <property type="entry name" value="Metalloproteases ('zincins'), catalytic domain"/>
    <property type="match status" value="1"/>
</dbReference>
<keyword evidence="2" id="KW-0479">Metal-binding</keyword>
<protein>
    <submittedName>
        <fullName evidence="9">M48 family metallopeptidase</fullName>
    </submittedName>
</protein>
<dbReference type="PANTHER" id="PTHR22726:SF1">
    <property type="entry name" value="METALLOENDOPEPTIDASE OMA1, MITOCHONDRIAL"/>
    <property type="match status" value="1"/>
</dbReference>
<reference evidence="9 10" key="1">
    <citation type="submission" date="2020-08" db="EMBL/GenBank/DDBJ databases">
        <title>The genome sequence of Novosphingobium flavum 4Y4.</title>
        <authorList>
            <person name="Liu Y."/>
        </authorList>
    </citation>
    <scope>NUCLEOTIDE SEQUENCE [LARGE SCALE GENOMIC DNA]</scope>
    <source>
        <strain evidence="9 10">4Y4</strain>
    </source>
</reference>
<feature type="transmembrane region" description="Helical" evidence="7">
    <location>
        <begin position="108"/>
        <end position="130"/>
    </location>
</feature>
<evidence type="ECO:0000256" key="3">
    <source>
        <dbReference type="ARBA" id="ARBA00022801"/>
    </source>
</evidence>
<evidence type="ECO:0000256" key="4">
    <source>
        <dbReference type="ARBA" id="ARBA00022833"/>
    </source>
</evidence>
<keyword evidence="7" id="KW-0472">Membrane</keyword>
<evidence type="ECO:0000256" key="2">
    <source>
        <dbReference type="ARBA" id="ARBA00022723"/>
    </source>
</evidence>
<sequence>MSAGGDGGDEQAVPAILFDGRSARRHEIAIGRDAGDLLIVHETGAIERIALAALERQGSGPWGDRLVRPDQPGWRLDIPGGLPTALAAALPAPHRYGRWIDRMGLGRAAVAFAAISAALVGVVLTAPQWLGPLVPLPVERRIGEALVGDLASATCHTPAGDAALAKLMASVDLPGQAPVRAQVLKVGMINAAALPGNRVVLFSGLFDEMKDPDAVAGVVAHELGHARKRHVMQALLRELGLSVVLAGTSGAVPVQLAKVTGLRYSREAEGEADAFARDRLSAAAISPAATGAFFAKAAKEEPAGPWMVMLASHPASADRAKAFGGAVDRSRRYRPALSPAEWQALSRMCDEDKRVRPLLDF</sequence>
<comment type="caution">
    <text evidence="9">The sequence shown here is derived from an EMBL/GenBank/DDBJ whole genome shotgun (WGS) entry which is preliminary data.</text>
</comment>
<evidence type="ECO:0000256" key="5">
    <source>
        <dbReference type="ARBA" id="ARBA00023049"/>
    </source>
</evidence>
<evidence type="ECO:0000256" key="6">
    <source>
        <dbReference type="RuleBase" id="RU003983"/>
    </source>
</evidence>
<feature type="domain" description="Peptidase M48" evidence="8">
    <location>
        <begin position="164"/>
        <end position="322"/>
    </location>
</feature>
<keyword evidence="7" id="KW-1133">Transmembrane helix</keyword>
<keyword evidence="1 6" id="KW-0645">Protease</keyword>
<organism evidence="9 10">
    <name type="scientific">Novosphingobium aerophilum</name>
    <dbReference type="NCBI Taxonomy" id="2839843"/>
    <lineage>
        <taxon>Bacteria</taxon>
        <taxon>Pseudomonadati</taxon>
        <taxon>Pseudomonadota</taxon>
        <taxon>Alphaproteobacteria</taxon>
        <taxon>Sphingomonadales</taxon>
        <taxon>Sphingomonadaceae</taxon>
        <taxon>Novosphingobium</taxon>
    </lineage>
</organism>
<dbReference type="RefSeq" id="WP_185683006.1">
    <property type="nucleotide sequence ID" value="NZ_JACLAU010000008.1"/>
</dbReference>
<evidence type="ECO:0000313" key="10">
    <source>
        <dbReference type="Proteomes" id="UP000520156"/>
    </source>
</evidence>
<dbReference type="GO" id="GO:0016020">
    <property type="term" value="C:membrane"/>
    <property type="evidence" value="ECO:0007669"/>
    <property type="project" value="TreeGrafter"/>
</dbReference>
<comment type="similarity">
    <text evidence="6">Belongs to the peptidase M48 family.</text>
</comment>
<dbReference type="PANTHER" id="PTHR22726">
    <property type="entry name" value="METALLOENDOPEPTIDASE OMA1"/>
    <property type="match status" value="1"/>
</dbReference>
<dbReference type="GO" id="GO:0004222">
    <property type="term" value="F:metalloendopeptidase activity"/>
    <property type="evidence" value="ECO:0007669"/>
    <property type="project" value="InterPro"/>
</dbReference>
<dbReference type="Proteomes" id="UP000520156">
    <property type="component" value="Unassembled WGS sequence"/>
</dbReference>
<dbReference type="EMBL" id="JACLAU010000008">
    <property type="protein sequence ID" value="MBC2651585.1"/>
    <property type="molecule type" value="Genomic_DNA"/>
</dbReference>
<dbReference type="CDD" id="cd07332">
    <property type="entry name" value="M48C_Oma1_like"/>
    <property type="match status" value="1"/>
</dbReference>
<dbReference type="InterPro" id="IPR001915">
    <property type="entry name" value="Peptidase_M48"/>
</dbReference>
<keyword evidence="4 6" id="KW-0862">Zinc</keyword>
<keyword evidence="7" id="KW-0812">Transmembrane</keyword>
<dbReference type="GO" id="GO:0051603">
    <property type="term" value="P:proteolysis involved in protein catabolic process"/>
    <property type="evidence" value="ECO:0007669"/>
    <property type="project" value="TreeGrafter"/>
</dbReference>
<dbReference type="InterPro" id="IPR051156">
    <property type="entry name" value="Mito/Outer_Membr_Metalloprot"/>
</dbReference>
<keyword evidence="5 6" id="KW-0482">Metalloprotease</keyword>
<keyword evidence="3 6" id="KW-0378">Hydrolase</keyword>